<proteinExistence type="predicted"/>
<sequence>MASHLALKSNLQEPLGRDANGGAQTRDKGVPADLRAESLTTKILGDWLSSSGWASAILAAGVASSRVAVFPKGISCHQNKTCTPDDCSSPVCFTVLGFSQTLQKNPQSKLTFDQWKSEMASTQPKYRSLVPDLELTALQFTRSMRKGDFNL</sequence>
<evidence type="ECO:0000256" key="1">
    <source>
        <dbReference type="SAM" id="MobiDB-lite"/>
    </source>
</evidence>
<evidence type="ECO:0000313" key="3">
    <source>
        <dbReference type="Proteomes" id="UP000735302"/>
    </source>
</evidence>
<dbReference type="EMBL" id="BLXT01000333">
    <property type="protein sequence ID" value="GFN76048.1"/>
    <property type="molecule type" value="Genomic_DNA"/>
</dbReference>
<gene>
    <name evidence="2" type="ORF">PoB_000255400</name>
</gene>
<dbReference type="AlphaFoldDB" id="A0AAV3XYX3"/>
<name>A0AAV3XYX3_9GAST</name>
<comment type="caution">
    <text evidence="2">The sequence shown here is derived from an EMBL/GenBank/DDBJ whole genome shotgun (WGS) entry which is preliminary data.</text>
</comment>
<dbReference type="Proteomes" id="UP000735302">
    <property type="component" value="Unassembled WGS sequence"/>
</dbReference>
<accession>A0AAV3XYX3</accession>
<reference evidence="2 3" key="1">
    <citation type="journal article" date="2021" name="Elife">
        <title>Chloroplast acquisition without the gene transfer in kleptoplastic sea slugs, Plakobranchus ocellatus.</title>
        <authorList>
            <person name="Maeda T."/>
            <person name="Takahashi S."/>
            <person name="Yoshida T."/>
            <person name="Shimamura S."/>
            <person name="Takaki Y."/>
            <person name="Nagai Y."/>
            <person name="Toyoda A."/>
            <person name="Suzuki Y."/>
            <person name="Arimoto A."/>
            <person name="Ishii H."/>
            <person name="Satoh N."/>
            <person name="Nishiyama T."/>
            <person name="Hasebe M."/>
            <person name="Maruyama T."/>
            <person name="Minagawa J."/>
            <person name="Obokata J."/>
            <person name="Shigenobu S."/>
        </authorList>
    </citation>
    <scope>NUCLEOTIDE SEQUENCE [LARGE SCALE GENOMIC DNA]</scope>
</reference>
<protein>
    <submittedName>
        <fullName evidence="2">Uncharacterized protein</fullName>
    </submittedName>
</protein>
<keyword evidence="3" id="KW-1185">Reference proteome</keyword>
<evidence type="ECO:0000313" key="2">
    <source>
        <dbReference type="EMBL" id="GFN76048.1"/>
    </source>
</evidence>
<feature type="region of interest" description="Disordered" evidence="1">
    <location>
        <begin position="13"/>
        <end position="32"/>
    </location>
</feature>
<organism evidence="2 3">
    <name type="scientific">Plakobranchus ocellatus</name>
    <dbReference type="NCBI Taxonomy" id="259542"/>
    <lineage>
        <taxon>Eukaryota</taxon>
        <taxon>Metazoa</taxon>
        <taxon>Spiralia</taxon>
        <taxon>Lophotrochozoa</taxon>
        <taxon>Mollusca</taxon>
        <taxon>Gastropoda</taxon>
        <taxon>Heterobranchia</taxon>
        <taxon>Euthyneura</taxon>
        <taxon>Panpulmonata</taxon>
        <taxon>Sacoglossa</taxon>
        <taxon>Placobranchoidea</taxon>
        <taxon>Plakobranchidae</taxon>
        <taxon>Plakobranchus</taxon>
    </lineage>
</organism>